<dbReference type="Proteomes" id="UP000327108">
    <property type="component" value="Unassembled WGS sequence"/>
</dbReference>
<keyword evidence="6" id="KW-0862">Zinc</keyword>
<dbReference type="SUPFAM" id="SSF53067">
    <property type="entry name" value="Actin-like ATPase domain"/>
    <property type="match status" value="1"/>
</dbReference>
<dbReference type="CDD" id="cd24057">
    <property type="entry name" value="ASKHA_NBD_ROK_NAGK"/>
    <property type="match status" value="1"/>
</dbReference>
<keyword evidence="3" id="KW-0479">Metal-binding</keyword>
<sequence>MKHEVSMICGAIDLGGTKIEGRLFDANMETVLTRRIPTPVSSFEDFIEGLAAQIEWLSETSGSPKLPVGISLPGWIDPANGHGFASNIPITGRDVGAALVARFGRSFPLMNDCMAFAYSEVHGGAGEGGDVVIGLIVGTGMGAGLVINGDIPPRYNGLALEVGHTGMPARILSQQNLPLIPCGCGKTGCMERYVSGTGLADISKIKLGETISNQELTLRASNGDAAAEQVLNDWAELMAESLLTMQLVVDPDCIVLGGGLSNMDGVAERVSKAFEKQKLGPTRIPAIRTARFGDSSGARGVALYALRAHLNQLESDSNTL</sequence>
<keyword evidence="4" id="KW-0547">Nucleotide-binding</keyword>
<dbReference type="GO" id="GO:0046872">
    <property type="term" value="F:metal ion binding"/>
    <property type="evidence" value="ECO:0007669"/>
    <property type="project" value="UniProtKB-KW"/>
</dbReference>
<dbReference type="Pfam" id="PF00480">
    <property type="entry name" value="ROK"/>
    <property type="match status" value="1"/>
</dbReference>
<evidence type="ECO:0000313" key="11">
    <source>
        <dbReference type="Proteomes" id="UP000327108"/>
    </source>
</evidence>
<evidence type="ECO:0000256" key="8">
    <source>
        <dbReference type="ARBA" id="ARBA00023277"/>
    </source>
</evidence>
<evidence type="ECO:0000256" key="9">
    <source>
        <dbReference type="ARBA" id="ARBA00049065"/>
    </source>
</evidence>
<evidence type="ECO:0000256" key="3">
    <source>
        <dbReference type="ARBA" id="ARBA00022723"/>
    </source>
</evidence>
<dbReference type="PANTHER" id="PTHR18964">
    <property type="entry name" value="ROK (REPRESSOR, ORF, KINASE) FAMILY"/>
    <property type="match status" value="1"/>
</dbReference>
<evidence type="ECO:0000256" key="2">
    <source>
        <dbReference type="ARBA" id="ARBA00022679"/>
    </source>
</evidence>
<gene>
    <name evidence="10" type="ORF">F3W84_01070</name>
</gene>
<comment type="caution">
    <text evidence="10">The sequence shown here is derived from an EMBL/GenBank/DDBJ whole genome shotgun (WGS) entry which is preliminary data.</text>
</comment>
<dbReference type="EMBL" id="VYXQ01000001">
    <property type="protein sequence ID" value="KAA9371029.1"/>
    <property type="molecule type" value="Genomic_DNA"/>
</dbReference>
<proteinExistence type="predicted"/>
<protein>
    <recommendedName>
        <fullName evidence="1">N-acetylglucosamine kinase</fullName>
        <ecNumber evidence="1">2.7.1.59</ecNumber>
    </recommendedName>
</protein>
<name>A0A5N1K5X7_9HYPH</name>
<evidence type="ECO:0000256" key="1">
    <source>
        <dbReference type="ARBA" id="ARBA00012122"/>
    </source>
</evidence>
<keyword evidence="2" id="KW-0808">Transferase</keyword>
<dbReference type="Gene3D" id="3.30.420.40">
    <property type="match status" value="2"/>
</dbReference>
<reference evidence="10 11" key="1">
    <citation type="submission" date="2019-09" db="EMBL/GenBank/DDBJ databases">
        <title>Biological control of the noxious weed angled onion (Allium triquetrum) thwarted by endophytic bacteria in Victoria, Australia.</title>
        <authorList>
            <person name="Tehranchian P."/>
            <person name="Adair R.J."/>
            <person name="Van T.H."/>
            <person name="Morrison P.D."/>
            <person name="Williams H."/>
            <person name="Lawrie A.C."/>
        </authorList>
    </citation>
    <scope>NUCLEOTIDE SEQUENCE [LARGE SCALE GENOMIC DNA]</scope>
    <source>
        <strain evidence="10 11">RPTAtOch1</strain>
    </source>
</reference>
<dbReference type="AlphaFoldDB" id="A0A5N1K5X7"/>
<dbReference type="GO" id="GO:0045127">
    <property type="term" value="F:N-acetylglucosamine kinase activity"/>
    <property type="evidence" value="ECO:0007669"/>
    <property type="project" value="UniProtKB-EC"/>
</dbReference>
<dbReference type="EC" id="2.7.1.59" evidence="1"/>
<dbReference type="PANTHER" id="PTHR18964:SF162">
    <property type="entry name" value="N-ACETYL-D-GLUCOSAMINE KINASE"/>
    <property type="match status" value="1"/>
</dbReference>
<keyword evidence="5" id="KW-0418">Kinase</keyword>
<accession>A0A5N1K5X7</accession>
<comment type="catalytic activity">
    <reaction evidence="9">
        <text>N-acetyl-D-glucosamine + ATP = N-acetyl-D-glucosamine 6-phosphate + ADP + H(+)</text>
        <dbReference type="Rhea" id="RHEA:17417"/>
        <dbReference type="ChEBI" id="CHEBI:15378"/>
        <dbReference type="ChEBI" id="CHEBI:30616"/>
        <dbReference type="ChEBI" id="CHEBI:57513"/>
        <dbReference type="ChEBI" id="CHEBI:456216"/>
        <dbReference type="ChEBI" id="CHEBI:506227"/>
        <dbReference type="EC" id="2.7.1.59"/>
    </reaction>
</comment>
<evidence type="ECO:0000256" key="6">
    <source>
        <dbReference type="ARBA" id="ARBA00022833"/>
    </source>
</evidence>
<keyword evidence="7" id="KW-0067">ATP-binding</keyword>
<evidence type="ECO:0000313" key="10">
    <source>
        <dbReference type="EMBL" id="KAA9371029.1"/>
    </source>
</evidence>
<dbReference type="InterPro" id="IPR000600">
    <property type="entry name" value="ROK"/>
</dbReference>
<evidence type="ECO:0000256" key="5">
    <source>
        <dbReference type="ARBA" id="ARBA00022777"/>
    </source>
</evidence>
<evidence type="ECO:0000256" key="7">
    <source>
        <dbReference type="ARBA" id="ARBA00022840"/>
    </source>
</evidence>
<dbReference type="GO" id="GO:0005524">
    <property type="term" value="F:ATP binding"/>
    <property type="evidence" value="ECO:0007669"/>
    <property type="project" value="UniProtKB-KW"/>
</dbReference>
<evidence type="ECO:0000256" key="4">
    <source>
        <dbReference type="ARBA" id="ARBA00022741"/>
    </source>
</evidence>
<keyword evidence="8" id="KW-0119">Carbohydrate metabolism</keyword>
<dbReference type="InterPro" id="IPR043129">
    <property type="entry name" value="ATPase_NBD"/>
</dbReference>
<keyword evidence="11" id="KW-1185">Reference proteome</keyword>
<organism evidence="10 11">
    <name type="scientific">Ochrobactrum quorumnocens</name>
    <dbReference type="NCBI Taxonomy" id="271865"/>
    <lineage>
        <taxon>Bacteria</taxon>
        <taxon>Pseudomonadati</taxon>
        <taxon>Pseudomonadota</taxon>
        <taxon>Alphaproteobacteria</taxon>
        <taxon>Hyphomicrobiales</taxon>
        <taxon>Brucellaceae</taxon>
        <taxon>Brucella/Ochrobactrum group</taxon>
        <taxon>Ochrobactrum</taxon>
    </lineage>
</organism>